<evidence type="ECO:0000313" key="4">
    <source>
        <dbReference type="Proteomes" id="UP001608902"/>
    </source>
</evidence>
<keyword evidence="1" id="KW-0677">Repeat</keyword>
<dbReference type="PRINTS" id="PR00597">
    <property type="entry name" value="GELSOLIN"/>
</dbReference>
<dbReference type="EMBL" id="JBGFUD010004212">
    <property type="protein sequence ID" value="MFH4979452.1"/>
    <property type="molecule type" value="Genomic_DNA"/>
</dbReference>
<evidence type="ECO:0000259" key="2">
    <source>
        <dbReference type="Pfam" id="PF00626"/>
    </source>
</evidence>
<feature type="domain" description="Gelsolin-like" evidence="2">
    <location>
        <begin position="110"/>
        <end position="175"/>
    </location>
</feature>
<dbReference type="PANTHER" id="PTHR11977:SF123">
    <property type="entry name" value="GELSOLIN"/>
    <property type="match status" value="1"/>
</dbReference>
<comment type="caution">
    <text evidence="3">The sequence shown here is derived from an EMBL/GenBank/DDBJ whole genome shotgun (WGS) entry which is preliminary data.</text>
</comment>
<dbReference type="CDD" id="cd11292">
    <property type="entry name" value="gelsolin_S3_like"/>
    <property type="match status" value="1"/>
</dbReference>
<reference evidence="3 4" key="1">
    <citation type="submission" date="2024-08" db="EMBL/GenBank/DDBJ databases">
        <title>Gnathostoma spinigerum genome.</title>
        <authorList>
            <person name="Gonzalez-Bertolin B."/>
            <person name="Monzon S."/>
            <person name="Zaballos A."/>
            <person name="Jimenez P."/>
            <person name="Dekumyoy P."/>
            <person name="Varona S."/>
            <person name="Cuesta I."/>
            <person name="Sumanam S."/>
            <person name="Adisakwattana P."/>
            <person name="Gasser R.B."/>
            <person name="Hernandez-Gonzalez A."/>
            <person name="Young N.D."/>
            <person name="Perteguer M.J."/>
        </authorList>
    </citation>
    <scope>NUCLEOTIDE SEQUENCE [LARGE SCALE GENOMIC DNA]</scope>
    <source>
        <strain evidence="3">AL3</strain>
        <tissue evidence="3">Liver</tissue>
    </source>
</reference>
<dbReference type="CDD" id="cd11289">
    <property type="entry name" value="gelsolin_S2_like"/>
    <property type="match status" value="1"/>
</dbReference>
<sequence>MLLISNDGLCLQTEDVGRWNVHFWLGKDTSVDEQGSAAIKTVELDDALGGKPVQYREVQNHESSLFLSYFKQGIKYLAGGVKSGMRHVEVEDLDDFEPRMFQCRGKRNVRCSQVPCEASSLNLGDVFILDKGSSIYVWCPPESDRLERIRGMGQAASIRDSERGGKPTVEVLDQDWDSNEEFWSTLGGRVDPESIKPKDYTVDEDKVRECKEPPVLYRAFDDDDGELKIEEVSRGPFDKDDLRSEDAFILDVHAHGVFVWIGKHCSKQERIKAMQIGTDFVKREASQHRDGRSSTIPIVRVLETAEPPMFTQWSKNWPTEYTVERYHAQLFQCSYDQGKFTVEEISRFTQEVELTNCGF</sequence>
<evidence type="ECO:0000313" key="3">
    <source>
        <dbReference type="EMBL" id="MFH4979452.1"/>
    </source>
</evidence>
<proteinExistence type="predicted"/>
<dbReference type="InterPro" id="IPR007123">
    <property type="entry name" value="Gelsolin-like_dom"/>
</dbReference>
<dbReference type="SMART" id="SM00262">
    <property type="entry name" value="GEL"/>
    <property type="match status" value="3"/>
</dbReference>
<evidence type="ECO:0000256" key="1">
    <source>
        <dbReference type="ARBA" id="ARBA00022737"/>
    </source>
</evidence>
<dbReference type="SUPFAM" id="SSF55753">
    <property type="entry name" value="Actin depolymerizing proteins"/>
    <property type="match status" value="3"/>
</dbReference>
<dbReference type="Pfam" id="PF00626">
    <property type="entry name" value="Gelsolin"/>
    <property type="match status" value="3"/>
</dbReference>
<dbReference type="InterPro" id="IPR007122">
    <property type="entry name" value="Villin/Gelsolin"/>
</dbReference>
<dbReference type="AlphaFoldDB" id="A0ABD6EJR2"/>
<feature type="domain" description="Gelsolin-like" evidence="2">
    <location>
        <begin position="229"/>
        <end position="310"/>
    </location>
</feature>
<protein>
    <recommendedName>
        <fullName evidence="2">Gelsolin-like domain-containing protein</fullName>
    </recommendedName>
</protein>
<name>A0ABD6EJR2_9BILA</name>
<organism evidence="3 4">
    <name type="scientific">Gnathostoma spinigerum</name>
    <dbReference type="NCBI Taxonomy" id="75299"/>
    <lineage>
        <taxon>Eukaryota</taxon>
        <taxon>Metazoa</taxon>
        <taxon>Ecdysozoa</taxon>
        <taxon>Nematoda</taxon>
        <taxon>Chromadorea</taxon>
        <taxon>Rhabditida</taxon>
        <taxon>Spirurina</taxon>
        <taxon>Gnathostomatomorpha</taxon>
        <taxon>Gnathostomatoidea</taxon>
        <taxon>Gnathostomatidae</taxon>
        <taxon>Gnathostoma</taxon>
    </lineage>
</organism>
<gene>
    <name evidence="3" type="ORF">AB6A40_006161</name>
</gene>
<dbReference type="Proteomes" id="UP001608902">
    <property type="component" value="Unassembled WGS sequence"/>
</dbReference>
<dbReference type="Gene3D" id="3.40.20.10">
    <property type="entry name" value="Severin"/>
    <property type="match status" value="3"/>
</dbReference>
<dbReference type="PANTHER" id="PTHR11977">
    <property type="entry name" value="VILLIN"/>
    <property type="match status" value="1"/>
</dbReference>
<accession>A0ABD6EJR2</accession>
<feature type="domain" description="Gelsolin-like" evidence="2">
    <location>
        <begin position="15"/>
        <end position="67"/>
    </location>
</feature>
<keyword evidence="4" id="KW-1185">Reference proteome</keyword>
<dbReference type="InterPro" id="IPR029006">
    <property type="entry name" value="ADF-H/Gelsolin-like_dom_sf"/>
</dbReference>